<sequence length="34" mass="4347">MDVRRWEEEDESRQRLVHMEQKRMDSWDKKILDA</sequence>
<protein>
    <submittedName>
        <fullName evidence="1">Uncharacterized protein</fullName>
    </submittedName>
</protein>
<accession>A0A392SBY4</accession>
<comment type="caution">
    <text evidence="1">The sequence shown here is derived from an EMBL/GenBank/DDBJ whole genome shotgun (WGS) entry which is preliminary data.</text>
</comment>
<reference evidence="1 2" key="1">
    <citation type="journal article" date="2018" name="Front. Plant Sci.">
        <title>Red Clover (Trifolium pratense) and Zigzag Clover (T. medium) - A Picture of Genomic Similarities and Differences.</title>
        <authorList>
            <person name="Dluhosova J."/>
            <person name="Istvanek J."/>
            <person name="Nedelnik J."/>
            <person name="Repkova J."/>
        </authorList>
    </citation>
    <scope>NUCLEOTIDE SEQUENCE [LARGE SCALE GENOMIC DNA]</scope>
    <source>
        <strain evidence="2">cv. 10/8</strain>
        <tissue evidence="1">Leaf</tissue>
    </source>
</reference>
<dbReference type="EMBL" id="LXQA010357303">
    <property type="protein sequence ID" value="MCI46421.1"/>
    <property type="molecule type" value="Genomic_DNA"/>
</dbReference>
<evidence type="ECO:0000313" key="2">
    <source>
        <dbReference type="Proteomes" id="UP000265520"/>
    </source>
</evidence>
<keyword evidence="2" id="KW-1185">Reference proteome</keyword>
<dbReference type="Proteomes" id="UP000265520">
    <property type="component" value="Unassembled WGS sequence"/>
</dbReference>
<proteinExistence type="predicted"/>
<evidence type="ECO:0000313" key="1">
    <source>
        <dbReference type="EMBL" id="MCI46421.1"/>
    </source>
</evidence>
<dbReference type="AlphaFoldDB" id="A0A392SBY4"/>
<organism evidence="1 2">
    <name type="scientific">Trifolium medium</name>
    <dbReference type="NCBI Taxonomy" id="97028"/>
    <lineage>
        <taxon>Eukaryota</taxon>
        <taxon>Viridiplantae</taxon>
        <taxon>Streptophyta</taxon>
        <taxon>Embryophyta</taxon>
        <taxon>Tracheophyta</taxon>
        <taxon>Spermatophyta</taxon>
        <taxon>Magnoliopsida</taxon>
        <taxon>eudicotyledons</taxon>
        <taxon>Gunneridae</taxon>
        <taxon>Pentapetalae</taxon>
        <taxon>rosids</taxon>
        <taxon>fabids</taxon>
        <taxon>Fabales</taxon>
        <taxon>Fabaceae</taxon>
        <taxon>Papilionoideae</taxon>
        <taxon>50 kb inversion clade</taxon>
        <taxon>NPAAA clade</taxon>
        <taxon>Hologalegina</taxon>
        <taxon>IRL clade</taxon>
        <taxon>Trifolieae</taxon>
        <taxon>Trifolium</taxon>
    </lineage>
</organism>
<feature type="non-terminal residue" evidence="1">
    <location>
        <position position="34"/>
    </location>
</feature>
<name>A0A392SBY4_9FABA</name>